<dbReference type="EMBL" id="CAUYUJ010003447">
    <property type="protein sequence ID" value="CAK0805390.1"/>
    <property type="molecule type" value="Genomic_DNA"/>
</dbReference>
<proteinExistence type="predicted"/>
<protein>
    <submittedName>
        <fullName evidence="2">Uncharacterized protein</fullName>
    </submittedName>
</protein>
<evidence type="ECO:0000256" key="1">
    <source>
        <dbReference type="SAM" id="MobiDB-lite"/>
    </source>
</evidence>
<feature type="region of interest" description="Disordered" evidence="1">
    <location>
        <begin position="133"/>
        <end position="169"/>
    </location>
</feature>
<organism evidence="2 3">
    <name type="scientific">Prorocentrum cordatum</name>
    <dbReference type="NCBI Taxonomy" id="2364126"/>
    <lineage>
        <taxon>Eukaryota</taxon>
        <taxon>Sar</taxon>
        <taxon>Alveolata</taxon>
        <taxon>Dinophyceae</taxon>
        <taxon>Prorocentrales</taxon>
        <taxon>Prorocentraceae</taxon>
        <taxon>Prorocentrum</taxon>
    </lineage>
</organism>
<evidence type="ECO:0000313" key="3">
    <source>
        <dbReference type="Proteomes" id="UP001189429"/>
    </source>
</evidence>
<name>A0ABN9QKJ0_9DINO</name>
<keyword evidence="3" id="KW-1185">Reference proteome</keyword>
<reference evidence="2" key="1">
    <citation type="submission" date="2023-10" db="EMBL/GenBank/DDBJ databases">
        <authorList>
            <person name="Chen Y."/>
            <person name="Shah S."/>
            <person name="Dougan E. K."/>
            <person name="Thang M."/>
            <person name="Chan C."/>
        </authorList>
    </citation>
    <scope>NUCLEOTIDE SEQUENCE [LARGE SCALE GENOMIC DNA]</scope>
</reference>
<comment type="caution">
    <text evidence="2">The sequence shown here is derived from an EMBL/GenBank/DDBJ whole genome shotgun (WGS) entry which is preliminary data.</text>
</comment>
<gene>
    <name evidence="2" type="ORF">PCOR1329_LOCUS11902</name>
</gene>
<evidence type="ECO:0000313" key="2">
    <source>
        <dbReference type="EMBL" id="CAK0805390.1"/>
    </source>
</evidence>
<accession>A0ABN9QKJ0</accession>
<dbReference type="Proteomes" id="UP001189429">
    <property type="component" value="Unassembled WGS sequence"/>
</dbReference>
<feature type="compositionally biased region" description="Basic and acidic residues" evidence="1">
    <location>
        <begin position="133"/>
        <end position="147"/>
    </location>
</feature>
<sequence>MDEREQVRAGLRNLLGVEDNRMAQKLQEQCEVATDMKRCMADVEVKYKVVKEELAEKAQEVDELRALLRTSAAELEETRATVASLQAKGAEHWADKKAIEAERDHALRQAEMAKKQAQAAELKVEVELKSARAEIEREREARKKAELQAKAAQHDPTAAKQKGEKVPAP</sequence>